<gene>
    <name evidence="1" type="ORF">GMARGA_LOCUS11231</name>
</gene>
<sequence>ALFQIIDVNIESTEDPIEIALNRYYINDIYMINPNLDQPNLLPPTWPLENEEED</sequence>
<dbReference type="Proteomes" id="UP000789901">
    <property type="component" value="Unassembled WGS sequence"/>
</dbReference>
<dbReference type="EMBL" id="CAJVQB010006511">
    <property type="protein sequence ID" value="CAG8685509.1"/>
    <property type="molecule type" value="Genomic_DNA"/>
</dbReference>
<feature type="non-terminal residue" evidence="1">
    <location>
        <position position="1"/>
    </location>
</feature>
<accession>A0ABN7UVP1</accession>
<keyword evidence="2" id="KW-1185">Reference proteome</keyword>
<evidence type="ECO:0000313" key="1">
    <source>
        <dbReference type="EMBL" id="CAG8685509.1"/>
    </source>
</evidence>
<evidence type="ECO:0000313" key="2">
    <source>
        <dbReference type="Proteomes" id="UP000789901"/>
    </source>
</evidence>
<name>A0ABN7UVP1_GIGMA</name>
<proteinExistence type="predicted"/>
<protein>
    <submittedName>
        <fullName evidence="1">19389_t:CDS:1</fullName>
    </submittedName>
</protein>
<organism evidence="1 2">
    <name type="scientific">Gigaspora margarita</name>
    <dbReference type="NCBI Taxonomy" id="4874"/>
    <lineage>
        <taxon>Eukaryota</taxon>
        <taxon>Fungi</taxon>
        <taxon>Fungi incertae sedis</taxon>
        <taxon>Mucoromycota</taxon>
        <taxon>Glomeromycotina</taxon>
        <taxon>Glomeromycetes</taxon>
        <taxon>Diversisporales</taxon>
        <taxon>Gigasporaceae</taxon>
        <taxon>Gigaspora</taxon>
    </lineage>
</organism>
<comment type="caution">
    <text evidence="1">The sequence shown here is derived from an EMBL/GenBank/DDBJ whole genome shotgun (WGS) entry which is preliminary data.</text>
</comment>
<reference evidence="1 2" key="1">
    <citation type="submission" date="2021-06" db="EMBL/GenBank/DDBJ databases">
        <authorList>
            <person name="Kallberg Y."/>
            <person name="Tangrot J."/>
            <person name="Rosling A."/>
        </authorList>
    </citation>
    <scope>NUCLEOTIDE SEQUENCE [LARGE SCALE GENOMIC DNA]</scope>
    <source>
        <strain evidence="1 2">120-4 pot B 10/14</strain>
    </source>
</reference>